<dbReference type="OrthoDB" id="9801697at2"/>
<keyword evidence="3 6" id="KW-0808">Transferase</keyword>
<dbReference type="PROSITE" id="PS00101">
    <property type="entry name" value="HEXAPEP_TRANSFERASES"/>
    <property type="match status" value="1"/>
</dbReference>
<comment type="caution">
    <text evidence="7">The sequence shown here is derived from an EMBL/GenBank/DDBJ whole genome shotgun (WGS) entry which is preliminary data.</text>
</comment>
<dbReference type="Pfam" id="PF00132">
    <property type="entry name" value="Hexapep"/>
    <property type="match status" value="1"/>
</dbReference>
<name>A0A139X3Q1_9CYAN</name>
<dbReference type="STRING" id="128403.WA1_31765"/>
<dbReference type="EC" id="2.3.1.30" evidence="6"/>
<dbReference type="GO" id="GO:0009001">
    <property type="term" value="F:serine O-acetyltransferase activity"/>
    <property type="evidence" value="ECO:0007669"/>
    <property type="project" value="UniProtKB-EC"/>
</dbReference>
<evidence type="ECO:0000256" key="3">
    <source>
        <dbReference type="ARBA" id="ARBA00022679"/>
    </source>
</evidence>
<keyword evidence="4" id="KW-0677">Repeat</keyword>
<dbReference type="Proteomes" id="UP000076925">
    <property type="component" value="Unassembled WGS sequence"/>
</dbReference>
<dbReference type="InterPro" id="IPR005881">
    <property type="entry name" value="Ser_O-AcTrfase"/>
</dbReference>
<evidence type="ECO:0000313" key="7">
    <source>
        <dbReference type="EMBL" id="KYC39315.1"/>
    </source>
</evidence>
<dbReference type="InterPro" id="IPR001451">
    <property type="entry name" value="Hexapep"/>
</dbReference>
<dbReference type="CDD" id="cd03354">
    <property type="entry name" value="LbH_SAT"/>
    <property type="match status" value="1"/>
</dbReference>
<comment type="similarity">
    <text evidence="1 6">Belongs to the transferase hexapeptide repeat family.</text>
</comment>
<dbReference type="EMBL" id="ANNX02000035">
    <property type="protein sequence ID" value="KYC39315.1"/>
    <property type="molecule type" value="Genomic_DNA"/>
</dbReference>
<dbReference type="GO" id="GO:0006535">
    <property type="term" value="P:cysteine biosynthetic process from serine"/>
    <property type="evidence" value="ECO:0007669"/>
    <property type="project" value="InterPro"/>
</dbReference>
<dbReference type="SUPFAM" id="SSF51161">
    <property type="entry name" value="Trimeric LpxA-like enzymes"/>
    <property type="match status" value="1"/>
</dbReference>
<evidence type="ECO:0000256" key="4">
    <source>
        <dbReference type="ARBA" id="ARBA00022737"/>
    </source>
</evidence>
<gene>
    <name evidence="7" type="ORF">WA1_31765</name>
</gene>
<organism evidence="7 8">
    <name type="scientific">Scytonema hofmannii PCC 7110</name>
    <dbReference type="NCBI Taxonomy" id="128403"/>
    <lineage>
        <taxon>Bacteria</taxon>
        <taxon>Bacillati</taxon>
        <taxon>Cyanobacteriota</taxon>
        <taxon>Cyanophyceae</taxon>
        <taxon>Nostocales</taxon>
        <taxon>Scytonemataceae</taxon>
        <taxon>Scytonema</taxon>
    </lineage>
</organism>
<accession>A0A139X3Q1</accession>
<evidence type="ECO:0000256" key="1">
    <source>
        <dbReference type="ARBA" id="ARBA00007274"/>
    </source>
</evidence>
<dbReference type="PIRSF" id="PIRSF000441">
    <property type="entry name" value="CysE"/>
    <property type="match status" value="1"/>
</dbReference>
<dbReference type="RefSeq" id="WP_017740286.1">
    <property type="nucleotide sequence ID" value="NZ_KQ976354.1"/>
</dbReference>
<dbReference type="GO" id="GO:0043886">
    <property type="term" value="F:structural constituent of carboxysome shell"/>
    <property type="evidence" value="ECO:0007669"/>
    <property type="project" value="UniProtKB-ARBA"/>
</dbReference>
<dbReference type="GO" id="GO:0005737">
    <property type="term" value="C:cytoplasm"/>
    <property type="evidence" value="ECO:0007669"/>
    <property type="project" value="InterPro"/>
</dbReference>
<keyword evidence="8" id="KW-1185">Reference proteome</keyword>
<sequence length="178" mass="19655">MNEFMKDILQDWQINQDTSLKSRLILLMFRIAQKLDYLPTPLSWISKFYAGIYLFIVDWILGVELPWDTQVGKKIKLHHARGLVINRETIIGNNCILRHSTTIGNKKLLDGSISGSPKIGNNVDIGANVVILGEITIGDNAVIGAGSVVVKDVPKNAVVAGNPAKIIRMQNKKLLVVS</sequence>
<dbReference type="Gene3D" id="2.160.10.10">
    <property type="entry name" value="Hexapeptide repeat proteins"/>
    <property type="match status" value="1"/>
</dbReference>
<dbReference type="InterPro" id="IPR045304">
    <property type="entry name" value="LbH_SAT"/>
</dbReference>
<evidence type="ECO:0000313" key="8">
    <source>
        <dbReference type="Proteomes" id="UP000076925"/>
    </source>
</evidence>
<dbReference type="InterPro" id="IPR011004">
    <property type="entry name" value="Trimer_LpxA-like_sf"/>
</dbReference>
<keyword evidence="5 6" id="KW-0012">Acyltransferase</keyword>
<dbReference type="AlphaFoldDB" id="A0A139X3Q1"/>
<evidence type="ECO:0000256" key="6">
    <source>
        <dbReference type="PIRNR" id="PIRNR000441"/>
    </source>
</evidence>
<dbReference type="GO" id="GO:0031470">
    <property type="term" value="C:carboxysome"/>
    <property type="evidence" value="ECO:0007669"/>
    <property type="project" value="UniProtKB-ARBA"/>
</dbReference>
<dbReference type="PANTHER" id="PTHR42811">
    <property type="entry name" value="SERINE ACETYLTRANSFERASE"/>
    <property type="match status" value="1"/>
</dbReference>
<protein>
    <recommendedName>
        <fullName evidence="2 6">Serine acetyltransferase</fullName>
        <ecNumber evidence="6">2.3.1.30</ecNumber>
    </recommendedName>
</protein>
<reference evidence="7 8" key="1">
    <citation type="journal article" date="2013" name="Genome Biol. Evol.">
        <title>Genomes of Stigonematalean cyanobacteria (subsection V) and the evolution of oxygenic photosynthesis from prokaryotes to plastids.</title>
        <authorList>
            <person name="Dagan T."/>
            <person name="Roettger M."/>
            <person name="Stucken K."/>
            <person name="Landan G."/>
            <person name="Koch R."/>
            <person name="Major P."/>
            <person name="Gould S.B."/>
            <person name="Goremykin V.V."/>
            <person name="Rippka R."/>
            <person name="Tandeau de Marsac N."/>
            <person name="Gugger M."/>
            <person name="Lockhart P.J."/>
            <person name="Allen J.F."/>
            <person name="Brune I."/>
            <person name="Maus I."/>
            <person name="Puhler A."/>
            <person name="Martin W.F."/>
        </authorList>
    </citation>
    <scope>NUCLEOTIDE SEQUENCE [LARGE SCALE GENOMIC DNA]</scope>
    <source>
        <strain evidence="7 8">PCC 7110</strain>
    </source>
</reference>
<dbReference type="InterPro" id="IPR018357">
    <property type="entry name" value="Hexapep_transf_CS"/>
</dbReference>
<proteinExistence type="inferred from homology"/>
<comment type="catalytic activity">
    <reaction evidence="6">
        <text>L-serine + acetyl-CoA = O-acetyl-L-serine + CoA</text>
        <dbReference type="Rhea" id="RHEA:24560"/>
        <dbReference type="ChEBI" id="CHEBI:33384"/>
        <dbReference type="ChEBI" id="CHEBI:57287"/>
        <dbReference type="ChEBI" id="CHEBI:57288"/>
        <dbReference type="ChEBI" id="CHEBI:58340"/>
        <dbReference type="EC" id="2.3.1.30"/>
    </reaction>
</comment>
<evidence type="ECO:0000256" key="5">
    <source>
        <dbReference type="ARBA" id="ARBA00023315"/>
    </source>
</evidence>
<evidence type="ECO:0000256" key="2">
    <source>
        <dbReference type="ARBA" id="ARBA00018522"/>
    </source>
</evidence>